<dbReference type="PANTHER" id="PTHR47976">
    <property type="entry name" value="G-TYPE LECTIN S-RECEPTOR-LIKE SERINE/THREONINE-PROTEIN KINASE SD2-5"/>
    <property type="match status" value="1"/>
</dbReference>
<evidence type="ECO:0000256" key="15">
    <source>
        <dbReference type="ARBA" id="ARBA00047899"/>
    </source>
</evidence>
<evidence type="ECO:0000256" key="11">
    <source>
        <dbReference type="ARBA" id="ARBA00023136"/>
    </source>
</evidence>
<dbReference type="PANTHER" id="PTHR47976:SF60">
    <property type="entry name" value="RECEPTOR-LIKE SERINE_THREONINE-PROTEIN KINASE"/>
    <property type="match status" value="1"/>
</dbReference>
<dbReference type="GO" id="GO:0016020">
    <property type="term" value="C:membrane"/>
    <property type="evidence" value="ECO:0007669"/>
    <property type="project" value="UniProtKB-SubCell"/>
</dbReference>
<comment type="catalytic activity">
    <reaction evidence="16 17">
        <text>L-seryl-[protein] + ATP = O-phospho-L-seryl-[protein] + ADP + H(+)</text>
        <dbReference type="Rhea" id="RHEA:17989"/>
        <dbReference type="Rhea" id="RHEA-COMP:9863"/>
        <dbReference type="Rhea" id="RHEA-COMP:11604"/>
        <dbReference type="ChEBI" id="CHEBI:15378"/>
        <dbReference type="ChEBI" id="CHEBI:29999"/>
        <dbReference type="ChEBI" id="CHEBI:30616"/>
        <dbReference type="ChEBI" id="CHEBI:83421"/>
        <dbReference type="ChEBI" id="CHEBI:456216"/>
        <dbReference type="EC" id="2.7.11.1"/>
    </reaction>
</comment>
<evidence type="ECO:0000256" key="5">
    <source>
        <dbReference type="ARBA" id="ARBA00022692"/>
    </source>
</evidence>
<evidence type="ECO:0000256" key="7">
    <source>
        <dbReference type="ARBA" id="ARBA00022741"/>
    </source>
</evidence>
<evidence type="ECO:0000256" key="10">
    <source>
        <dbReference type="ARBA" id="ARBA00022989"/>
    </source>
</evidence>
<evidence type="ECO:0000259" key="22">
    <source>
        <dbReference type="PROSITE" id="PS50927"/>
    </source>
</evidence>
<dbReference type="Proteomes" id="UP000231279">
    <property type="component" value="Unassembled WGS sequence"/>
</dbReference>
<dbReference type="InterPro" id="IPR051343">
    <property type="entry name" value="G-type_lectin_kinases/EP1-like"/>
</dbReference>
<evidence type="ECO:0000256" key="2">
    <source>
        <dbReference type="ARBA" id="ARBA00022527"/>
    </source>
</evidence>
<dbReference type="CDD" id="cd14066">
    <property type="entry name" value="STKc_IRAK"/>
    <property type="match status" value="1"/>
</dbReference>
<dbReference type="PROSITE" id="PS00107">
    <property type="entry name" value="PROTEIN_KINASE_ATP"/>
    <property type="match status" value="1"/>
</dbReference>
<evidence type="ECO:0000313" key="24">
    <source>
        <dbReference type="Proteomes" id="UP000231279"/>
    </source>
</evidence>
<comment type="subcellular location">
    <subcellularLocation>
        <location evidence="1">Membrane</location>
        <topology evidence="1">Single-pass membrane protein</topology>
    </subcellularLocation>
</comment>
<keyword evidence="5 19" id="KW-0812">Transmembrane</keyword>
<dbReference type="InterPro" id="IPR036426">
    <property type="entry name" value="Bulb-type_lectin_dom_sf"/>
</dbReference>
<sequence length="871" mass="96665">MGSSAASSSYPPLFFTLFFNLLFVGLLFTSPALSGPVSFHSITPDFTASYFRFIDNSGAFLASQNNSFQARITNAKPESRSCFFVVIHVVSNKIVWSANRNTPISQSSELRFFSHGLILYNDTGHPIWSTPQNLHSISSLQLLESGNLVLLDALNNTVWESFDFPTDVVVSGQKLPVGKSLVSSLSDDDLSEGSYRFVVGDSDAMMQWNGMNYWKFSMDTKAFRDTNSMVEYLMMNLTGVYLIGGNGDLFIAKIILKGSNEDLTNSLSFWIAKLNYDGVFNVVRINTKDGSNEEEFRAPSHNCRIPYICKNLGVCTNGGSCQCAPEFHLDPKTNQGDCVPSDGSLSLPSPCNGSSSSDTMIKYVNLRKDLDYFSNDFTDPAMNNVNLSVCQNLCSKNCSCLGIFYGQNSGSCYMIQNYIGSFLIKSRDMNRLGYVKTIVEGNSSADSLDEKSDFPVLGVVLVPSSGVILIVLIVTLIWLGRRRRRKLAKAANNSKLGREYSSSSSSSERDFISIPGLPVRFEYKELASATDNFSTQIGSGGFGKVYKGTLVDGTNVAVKKITYLGSQTHKEFLTEIAVIGNIHHVNLVRLKGFCAQKEQRFLVYEFMNRGSLDRTLFHGEEVLEWKERYEIALGTARGLAYLHTGCDHKIIHCDIKPENILLHDNSSVKLSDFGLSKLLSPEQSCLFTTMRGTRGYLAPEWLTSSSISDKTDVYSYGMVLLEIISGKRNANANTNSNGTGLVYFPLFALEMHEERRYLEVVDPRLVGKVSSEEVEKLVRVAFCCVQEEPNLRPSMANVVGMLEGGMPLGEPRIESLNFLRFYGRRFNEVSNVDKENDGQNDFVALRQQTTTSTSSYSSFSYISSQQVSGPR</sequence>
<organism evidence="23 24">
    <name type="scientific">Handroanthus impetiginosus</name>
    <dbReference type="NCBI Taxonomy" id="429701"/>
    <lineage>
        <taxon>Eukaryota</taxon>
        <taxon>Viridiplantae</taxon>
        <taxon>Streptophyta</taxon>
        <taxon>Embryophyta</taxon>
        <taxon>Tracheophyta</taxon>
        <taxon>Spermatophyta</taxon>
        <taxon>Magnoliopsida</taxon>
        <taxon>eudicotyledons</taxon>
        <taxon>Gunneridae</taxon>
        <taxon>Pentapetalae</taxon>
        <taxon>asterids</taxon>
        <taxon>lamiids</taxon>
        <taxon>Lamiales</taxon>
        <taxon>Bignoniaceae</taxon>
        <taxon>Crescentiina</taxon>
        <taxon>Tabebuia alliance</taxon>
        <taxon>Handroanthus</taxon>
    </lineage>
</organism>
<evidence type="ECO:0000256" key="16">
    <source>
        <dbReference type="ARBA" id="ARBA00048679"/>
    </source>
</evidence>
<dbReference type="Gene3D" id="2.90.10.30">
    <property type="match status" value="1"/>
</dbReference>
<evidence type="ECO:0000259" key="21">
    <source>
        <dbReference type="PROSITE" id="PS50011"/>
    </source>
</evidence>
<dbReference type="InterPro" id="IPR008271">
    <property type="entry name" value="Ser/Thr_kinase_AS"/>
</dbReference>
<feature type="domain" description="Protein kinase" evidence="21">
    <location>
        <begin position="531"/>
        <end position="813"/>
    </location>
</feature>
<keyword evidence="10 19" id="KW-1133">Transmembrane helix</keyword>
<dbReference type="InterPro" id="IPR011009">
    <property type="entry name" value="Kinase-like_dom_sf"/>
</dbReference>
<dbReference type="PROSITE" id="PS00108">
    <property type="entry name" value="PROTEIN_KINASE_ST"/>
    <property type="match status" value="1"/>
</dbReference>
<keyword evidence="13" id="KW-0675">Receptor</keyword>
<comment type="catalytic activity">
    <reaction evidence="15 17">
        <text>L-threonyl-[protein] + ATP = O-phospho-L-threonyl-[protein] + ADP + H(+)</text>
        <dbReference type="Rhea" id="RHEA:46608"/>
        <dbReference type="Rhea" id="RHEA-COMP:11060"/>
        <dbReference type="Rhea" id="RHEA-COMP:11605"/>
        <dbReference type="ChEBI" id="CHEBI:15378"/>
        <dbReference type="ChEBI" id="CHEBI:30013"/>
        <dbReference type="ChEBI" id="CHEBI:30616"/>
        <dbReference type="ChEBI" id="CHEBI:61977"/>
        <dbReference type="ChEBI" id="CHEBI:456216"/>
        <dbReference type="EC" id="2.7.11.1"/>
    </reaction>
</comment>
<evidence type="ECO:0000256" key="9">
    <source>
        <dbReference type="ARBA" id="ARBA00022840"/>
    </source>
</evidence>
<feature type="chain" id="PRO_5013782396" description="Receptor-like serine/threonine-protein kinase" evidence="20">
    <location>
        <begin position="35"/>
        <end position="871"/>
    </location>
</feature>
<dbReference type="FunFam" id="1.10.510.10:FF:000621">
    <property type="entry name" value="Serine/threonine-protein kinase"/>
    <property type="match status" value="1"/>
</dbReference>
<feature type="domain" description="Bulb-type lectin" evidence="22">
    <location>
        <begin position="46"/>
        <end position="163"/>
    </location>
</feature>
<keyword evidence="24" id="KW-1185">Reference proteome</keyword>
<feature type="transmembrane region" description="Helical" evidence="19">
    <location>
        <begin position="454"/>
        <end position="479"/>
    </location>
</feature>
<keyword evidence="3" id="KW-0245">EGF-like domain</keyword>
<proteinExistence type="inferred from homology"/>
<dbReference type="SUPFAM" id="SSF51110">
    <property type="entry name" value="alpha-D-mannose-specific plant lectins"/>
    <property type="match status" value="1"/>
</dbReference>
<dbReference type="InterPro" id="IPR001480">
    <property type="entry name" value="Bulb-type_lectin_dom"/>
</dbReference>
<dbReference type="GO" id="GO:0004674">
    <property type="term" value="F:protein serine/threonine kinase activity"/>
    <property type="evidence" value="ECO:0007669"/>
    <property type="project" value="UniProtKB-KW"/>
</dbReference>
<keyword evidence="11 19" id="KW-0472">Membrane</keyword>
<keyword evidence="12" id="KW-1015">Disulfide bond</keyword>
<keyword evidence="6 20" id="KW-0732">Signal</keyword>
<evidence type="ECO:0000256" key="3">
    <source>
        <dbReference type="ARBA" id="ARBA00022536"/>
    </source>
</evidence>
<evidence type="ECO:0000256" key="19">
    <source>
        <dbReference type="SAM" id="Phobius"/>
    </source>
</evidence>
<feature type="binding site" evidence="18">
    <location>
        <position position="560"/>
    </location>
    <ligand>
        <name>ATP</name>
        <dbReference type="ChEBI" id="CHEBI:30616"/>
    </ligand>
</feature>
<dbReference type="EMBL" id="NKXS01000981">
    <property type="protein sequence ID" value="PIN21230.1"/>
    <property type="molecule type" value="Genomic_DNA"/>
</dbReference>
<dbReference type="PROSITE" id="PS50011">
    <property type="entry name" value="PROTEIN_KINASE_DOM"/>
    <property type="match status" value="1"/>
</dbReference>
<dbReference type="SMART" id="SM00108">
    <property type="entry name" value="B_lectin"/>
    <property type="match status" value="1"/>
</dbReference>
<keyword evidence="14" id="KW-0325">Glycoprotein</keyword>
<dbReference type="Pfam" id="PF00069">
    <property type="entry name" value="Pkinase"/>
    <property type="match status" value="1"/>
</dbReference>
<keyword evidence="4 17" id="KW-0808">Transferase</keyword>
<dbReference type="GO" id="GO:0106310">
    <property type="term" value="F:protein serine kinase activity"/>
    <property type="evidence" value="ECO:0007669"/>
    <property type="project" value="RHEA"/>
</dbReference>
<dbReference type="AlphaFoldDB" id="A0A2G9HV83"/>
<evidence type="ECO:0000256" key="12">
    <source>
        <dbReference type="ARBA" id="ARBA00023157"/>
    </source>
</evidence>
<accession>A0A2G9HV83</accession>
<dbReference type="InterPro" id="IPR024171">
    <property type="entry name" value="SRK-like_kinase"/>
</dbReference>
<keyword evidence="8 17" id="KW-0418">Kinase</keyword>
<dbReference type="InterPro" id="IPR017441">
    <property type="entry name" value="Protein_kinase_ATP_BS"/>
</dbReference>
<dbReference type="CDD" id="cd00053">
    <property type="entry name" value="EGF"/>
    <property type="match status" value="1"/>
</dbReference>
<evidence type="ECO:0000256" key="6">
    <source>
        <dbReference type="ARBA" id="ARBA00022729"/>
    </source>
</evidence>
<dbReference type="SMART" id="SM00220">
    <property type="entry name" value="S_TKc"/>
    <property type="match status" value="1"/>
</dbReference>
<gene>
    <name evidence="23" type="ORF">CDL12_06076</name>
</gene>
<keyword evidence="2 17" id="KW-0723">Serine/threonine-protein kinase</keyword>
<evidence type="ECO:0000313" key="23">
    <source>
        <dbReference type="EMBL" id="PIN21230.1"/>
    </source>
</evidence>
<evidence type="ECO:0000256" key="17">
    <source>
        <dbReference type="PIRNR" id="PIRNR000641"/>
    </source>
</evidence>
<comment type="caution">
    <text evidence="23">The sequence shown here is derived from an EMBL/GenBank/DDBJ whole genome shotgun (WGS) entry which is preliminary data.</text>
</comment>
<dbReference type="CDD" id="cd00028">
    <property type="entry name" value="B_lectin"/>
    <property type="match status" value="1"/>
</dbReference>
<dbReference type="PROSITE" id="PS50927">
    <property type="entry name" value="BULB_LECTIN"/>
    <property type="match status" value="1"/>
</dbReference>
<dbReference type="GO" id="GO:0005524">
    <property type="term" value="F:ATP binding"/>
    <property type="evidence" value="ECO:0007669"/>
    <property type="project" value="UniProtKB-UniRule"/>
</dbReference>
<evidence type="ECO:0000256" key="8">
    <source>
        <dbReference type="ARBA" id="ARBA00022777"/>
    </source>
</evidence>
<dbReference type="Gene3D" id="1.10.510.10">
    <property type="entry name" value="Transferase(Phosphotransferase) domain 1"/>
    <property type="match status" value="1"/>
</dbReference>
<dbReference type="EC" id="2.7.11.1" evidence="17"/>
<evidence type="ECO:0000256" key="18">
    <source>
        <dbReference type="PROSITE-ProRule" id="PRU10141"/>
    </source>
</evidence>
<dbReference type="Gene3D" id="3.30.200.20">
    <property type="entry name" value="Phosphorylase Kinase, domain 1"/>
    <property type="match status" value="1"/>
</dbReference>
<evidence type="ECO:0000256" key="14">
    <source>
        <dbReference type="ARBA" id="ARBA00023180"/>
    </source>
</evidence>
<protein>
    <recommendedName>
        <fullName evidence="17">Receptor-like serine/threonine-protein kinase</fullName>
        <ecNumber evidence="17">2.7.11.1</ecNumber>
    </recommendedName>
</protein>
<evidence type="ECO:0000256" key="1">
    <source>
        <dbReference type="ARBA" id="ARBA00004167"/>
    </source>
</evidence>
<dbReference type="FunFam" id="3.30.200.20:FF:000178">
    <property type="entry name" value="serine/threonine-protein kinase PBS1-like"/>
    <property type="match status" value="1"/>
</dbReference>
<dbReference type="InterPro" id="IPR000719">
    <property type="entry name" value="Prot_kinase_dom"/>
</dbReference>
<dbReference type="STRING" id="429701.A0A2G9HV83"/>
<evidence type="ECO:0000256" key="4">
    <source>
        <dbReference type="ARBA" id="ARBA00022679"/>
    </source>
</evidence>
<evidence type="ECO:0000256" key="13">
    <source>
        <dbReference type="ARBA" id="ARBA00023170"/>
    </source>
</evidence>
<evidence type="ECO:0000256" key="20">
    <source>
        <dbReference type="SAM" id="SignalP"/>
    </source>
</evidence>
<dbReference type="SUPFAM" id="SSF56112">
    <property type="entry name" value="Protein kinase-like (PK-like)"/>
    <property type="match status" value="1"/>
</dbReference>
<dbReference type="PIRSF" id="PIRSF000641">
    <property type="entry name" value="SRK"/>
    <property type="match status" value="1"/>
</dbReference>
<name>A0A2G9HV83_9LAMI</name>
<dbReference type="OrthoDB" id="1530339at2759"/>
<dbReference type="Pfam" id="PF01453">
    <property type="entry name" value="B_lectin"/>
    <property type="match status" value="1"/>
</dbReference>
<feature type="signal peptide" evidence="20">
    <location>
        <begin position="1"/>
        <end position="34"/>
    </location>
</feature>
<comment type="similarity">
    <text evidence="17">Belongs to the protein kinase superfamily. Ser/Thr protein kinase family.</text>
</comment>
<keyword evidence="7 17" id="KW-0547">Nucleotide-binding</keyword>
<reference evidence="24" key="1">
    <citation type="journal article" date="2018" name="Gigascience">
        <title>Genome assembly of the Pink Ipe (Handroanthus impetiginosus, Bignoniaceae), a highly valued, ecologically keystone Neotropical timber forest tree.</title>
        <authorList>
            <person name="Silva-Junior O.B."/>
            <person name="Grattapaglia D."/>
            <person name="Novaes E."/>
            <person name="Collevatti R.G."/>
        </authorList>
    </citation>
    <scope>NUCLEOTIDE SEQUENCE [LARGE SCALE GENOMIC DNA]</scope>
    <source>
        <strain evidence="24">cv. UFG-1</strain>
    </source>
</reference>
<keyword evidence="9 17" id="KW-0067">ATP-binding</keyword>